<dbReference type="KEGG" id="gso:PH603_15420"/>
<gene>
    <name evidence="4" type="ORF">PH603_15420</name>
</gene>
<dbReference type="Gene3D" id="3.40.190.10">
    <property type="entry name" value="Periplasmic binding protein-like II"/>
    <property type="match status" value="2"/>
</dbReference>
<evidence type="ECO:0000256" key="1">
    <source>
        <dbReference type="ARBA" id="ARBA00022729"/>
    </source>
</evidence>
<feature type="signal peptide" evidence="2">
    <location>
        <begin position="1"/>
        <end position="20"/>
    </location>
</feature>
<feature type="domain" description="Solute-binding protein family 3/N-terminal" evidence="3">
    <location>
        <begin position="29"/>
        <end position="184"/>
    </location>
</feature>
<accession>A0AAF0BLB1</accession>
<evidence type="ECO:0000259" key="3">
    <source>
        <dbReference type="Pfam" id="PF00497"/>
    </source>
</evidence>
<reference evidence="4" key="1">
    <citation type="submission" date="2023-01" db="EMBL/GenBank/DDBJ databases">
        <title>The genome sequence of Kordiimonadaceae bacterium 6D33.</title>
        <authorList>
            <person name="Liu Y."/>
        </authorList>
    </citation>
    <scope>NUCLEOTIDE SEQUENCE</scope>
    <source>
        <strain evidence="4">6D33</strain>
    </source>
</reference>
<dbReference type="SUPFAM" id="SSF53850">
    <property type="entry name" value="Periplasmic binding protein-like II"/>
    <property type="match status" value="1"/>
</dbReference>
<keyword evidence="1 2" id="KW-0732">Signal</keyword>
<sequence length="250" mass="27984">MRWLCNWALAAGCFAFPLQAADPLTIAYPERKPYHYTDEHGTPTGLLTDVLKKALVAAEIEARFVVMPTQRALALVRQTDPICSISWFKTPDRQPYARFSIPIWQDAPHVLVARAEHRDLLSRFSLMRDIHFDTPVRIGVIDNVSYGPFLDDIFRLQGRGFTLVKLVNNDANMYRMLDQGRFDLMVASELDLAAGLAAAELPTTHVAAQSYPDIPPGGKRRMMCSKAVDAALIDRLDAALRPLVPPEILD</sequence>
<evidence type="ECO:0000256" key="2">
    <source>
        <dbReference type="SAM" id="SignalP"/>
    </source>
</evidence>
<name>A0AAF0BLB1_9PROT</name>
<proteinExistence type="predicted"/>
<dbReference type="Proteomes" id="UP001217500">
    <property type="component" value="Chromosome"/>
</dbReference>
<keyword evidence="5" id="KW-1185">Reference proteome</keyword>
<feature type="chain" id="PRO_5041974149" evidence="2">
    <location>
        <begin position="21"/>
        <end position="250"/>
    </location>
</feature>
<dbReference type="PANTHER" id="PTHR35936:SF25">
    <property type="entry name" value="ABC TRANSPORTER SUBSTRATE-BINDING PROTEIN"/>
    <property type="match status" value="1"/>
</dbReference>
<dbReference type="RefSeq" id="WP_289503647.1">
    <property type="nucleotide sequence ID" value="NZ_CP116805.1"/>
</dbReference>
<dbReference type="InterPro" id="IPR001638">
    <property type="entry name" value="Solute-binding_3/MltF_N"/>
</dbReference>
<organism evidence="4 5">
    <name type="scientific">Gimibacter soli</name>
    <dbReference type="NCBI Taxonomy" id="3024400"/>
    <lineage>
        <taxon>Bacteria</taxon>
        <taxon>Pseudomonadati</taxon>
        <taxon>Pseudomonadota</taxon>
        <taxon>Alphaproteobacteria</taxon>
        <taxon>Kordiimonadales</taxon>
        <taxon>Temperatibacteraceae</taxon>
        <taxon>Gimibacter</taxon>
    </lineage>
</organism>
<dbReference type="PANTHER" id="PTHR35936">
    <property type="entry name" value="MEMBRANE-BOUND LYTIC MUREIN TRANSGLYCOSYLASE F"/>
    <property type="match status" value="1"/>
</dbReference>
<dbReference type="AlphaFoldDB" id="A0AAF0BLB1"/>
<dbReference type="Pfam" id="PF00497">
    <property type="entry name" value="SBP_bac_3"/>
    <property type="match status" value="1"/>
</dbReference>
<evidence type="ECO:0000313" key="4">
    <source>
        <dbReference type="EMBL" id="WCL53927.1"/>
    </source>
</evidence>
<protein>
    <submittedName>
        <fullName evidence="4">Transporter substrate-binding domain-containing protein</fullName>
    </submittedName>
</protein>
<evidence type="ECO:0000313" key="5">
    <source>
        <dbReference type="Proteomes" id="UP001217500"/>
    </source>
</evidence>
<dbReference type="EMBL" id="CP116805">
    <property type="protein sequence ID" value="WCL53927.1"/>
    <property type="molecule type" value="Genomic_DNA"/>
</dbReference>